<reference evidence="1 2" key="1">
    <citation type="journal article" date="2014" name="Genome Announc.">
        <title>Draft Genome Sequences of Three Alkaliphilic Bacillus Strains, Bacillus wakoensis JCM 9140T, Bacillus akibai JCM 9157T, and Bacillus hemicellulosilyticus JCM 9152T.</title>
        <authorList>
            <person name="Yuki M."/>
            <person name="Oshima K."/>
            <person name="Suda W."/>
            <person name="Oshida Y."/>
            <person name="Kitamura K."/>
            <person name="Iida T."/>
            <person name="Hattori M."/>
            <person name="Ohkuma M."/>
        </authorList>
    </citation>
    <scope>NUCLEOTIDE SEQUENCE [LARGE SCALE GENOMIC DNA]</scope>
    <source>
        <strain evidence="1 2">JCM 9157</strain>
    </source>
</reference>
<evidence type="ECO:0000313" key="1">
    <source>
        <dbReference type="EMBL" id="GAE36532.1"/>
    </source>
</evidence>
<accession>W4QXA7</accession>
<organism evidence="1 2">
    <name type="scientific">Halalkalibacter akibai (strain ATCC 43226 / DSM 21942 / CIP 109018 / JCM 9157 / 1139)</name>
    <name type="common">Bacillus akibai</name>
    <dbReference type="NCBI Taxonomy" id="1236973"/>
    <lineage>
        <taxon>Bacteria</taxon>
        <taxon>Bacillati</taxon>
        <taxon>Bacillota</taxon>
        <taxon>Bacilli</taxon>
        <taxon>Bacillales</taxon>
        <taxon>Bacillaceae</taxon>
        <taxon>Halalkalibacter</taxon>
    </lineage>
</organism>
<keyword evidence="2" id="KW-1185">Reference proteome</keyword>
<evidence type="ECO:0000313" key="2">
    <source>
        <dbReference type="Proteomes" id="UP000018896"/>
    </source>
</evidence>
<dbReference type="STRING" id="1236973.JCM9157_3726"/>
<dbReference type="EMBL" id="BAUV01000036">
    <property type="protein sequence ID" value="GAE36532.1"/>
    <property type="molecule type" value="Genomic_DNA"/>
</dbReference>
<gene>
    <name evidence="1" type="ORF">JCM9157_3726</name>
</gene>
<dbReference type="AlphaFoldDB" id="W4QXA7"/>
<sequence length="54" mass="6527">MAIVSIHLKGKTFLKAYLKRKNLKKRYDYLFNQTLFCFNDSYPFAGRKMKMNDE</sequence>
<name>W4QXA7_HALA3</name>
<protein>
    <submittedName>
        <fullName evidence="1">Uncharacterized protein</fullName>
    </submittedName>
</protein>
<dbReference type="Proteomes" id="UP000018896">
    <property type="component" value="Unassembled WGS sequence"/>
</dbReference>
<proteinExistence type="predicted"/>
<comment type="caution">
    <text evidence="1">The sequence shown here is derived from an EMBL/GenBank/DDBJ whole genome shotgun (WGS) entry which is preliminary data.</text>
</comment>